<dbReference type="EMBL" id="JAXLPB010000002">
    <property type="protein sequence ID" value="MDY8108695.1"/>
    <property type="molecule type" value="Genomic_DNA"/>
</dbReference>
<keyword evidence="1" id="KW-0812">Transmembrane</keyword>
<evidence type="ECO:0000313" key="4">
    <source>
        <dbReference type="Proteomes" id="UP001294412"/>
    </source>
</evidence>
<comment type="caution">
    <text evidence="3">The sequence shown here is derived from an EMBL/GenBank/DDBJ whole genome shotgun (WGS) entry which is preliminary data.</text>
</comment>
<dbReference type="Pfam" id="PF07811">
    <property type="entry name" value="TadE"/>
    <property type="match status" value="1"/>
</dbReference>
<dbReference type="InterPro" id="IPR012495">
    <property type="entry name" value="TadE-like_dom"/>
</dbReference>
<keyword evidence="1" id="KW-1133">Transmembrane helix</keyword>
<proteinExistence type="predicted"/>
<feature type="transmembrane region" description="Helical" evidence="1">
    <location>
        <begin position="27"/>
        <end position="48"/>
    </location>
</feature>
<evidence type="ECO:0000256" key="1">
    <source>
        <dbReference type="SAM" id="Phobius"/>
    </source>
</evidence>
<gene>
    <name evidence="3" type="ORF">U0C82_05945</name>
</gene>
<evidence type="ECO:0000259" key="2">
    <source>
        <dbReference type="Pfam" id="PF07811"/>
    </source>
</evidence>
<keyword evidence="1" id="KW-0472">Membrane</keyword>
<organism evidence="3 4">
    <name type="scientific">Fulvimarina uroteuthidis</name>
    <dbReference type="NCBI Taxonomy" id="3098149"/>
    <lineage>
        <taxon>Bacteria</taxon>
        <taxon>Pseudomonadati</taxon>
        <taxon>Pseudomonadota</taxon>
        <taxon>Alphaproteobacteria</taxon>
        <taxon>Hyphomicrobiales</taxon>
        <taxon>Aurantimonadaceae</taxon>
        <taxon>Fulvimarina</taxon>
    </lineage>
</organism>
<sequence length="183" mass="20413">MRRDALHRDRSSAIRRRFADWRGDRRGVAAIEFAFCALPFFMIVFAIIETGIVLTAGVVLENGVDAVGRQILTGQLHQGETLPSKEAFSKLVCDQVSYFLGCDKLEIDLRTFSNFASIDLTYDPTDLQYVLGEGDQISVLRVYYKWEWITSFLHGLASSDDGTVLLSSVAAFQNEAFPCAACK</sequence>
<accession>A0ABU5I055</accession>
<feature type="domain" description="TadE-like" evidence="2">
    <location>
        <begin position="27"/>
        <end position="69"/>
    </location>
</feature>
<reference evidence="3 4" key="1">
    <citation type="submission" date="2023-12" db="EMBL/GenBank/DDBJ databases">
        <title>Description of Novel Strain Fulvimarina sp. 2208YS6-2-32 isolated from Uroteuthis (Photololigo) edulis.</title>
        <authorList>
            <person name="Park J.-S."/>
        </authorList>
    </citation>
    <scope>NUCLEOTIDE SEQUENCE [LARGE SCALE GENOMIC DNA]</scope>
    <source>
        <strain evidence="3 4">2208YS6-2-32</strain>
    </source>
</reference>
<dbReference type="RefSeq" id="WP_322186172.1">
    <property type="nucleotide sequence ID" value="NZ_JAXLPB010000002.1"/>
</dbReference>
<name>A0ABU5I055_9HYPH</name>
<dbReference type="Proteomes" id="UP001294412">
    <property type="component" value="Unassembled WGS sequence"/>
</dbReference>
<protein>
    <submittedName>
        <fullName evidence="3">TadE/TadG family type IV pilus assembly protein</fullName>
    </submittedName>
</protein>
<keyword evidence="4" id="KW-1185">Reference proteome</keyword>
<evidence type="ECO:0000313" key="3">
    <source>
        <dbReference type="EMBL" id="MDY8108695.1"/>
    </source>
</evidence>